<evidence type="ECO:0000256" key="2">
    <source>
        <dbReference type="ARBA" id="ARBA00022679"/>
    </source>
</evidence>
<dbReference type="InterPro" id="IPR010982">
    <property type="entry name" value="Lambda_DNA-bd_dom_sf"/>
</dbReference>
<feature type="binding site" evidence="7">
    <location>
        <position position="138"/>
    </location>
    <ligand>
        <name>Mg(2+)</name>
        <dbReference type="ChEBI" id="CHEBI:18420"/>
    </ligand>
</feature>
<evidence type="ECO:0000256" key="4">
    <source>
        <dbReference type="ARBA" id="ARBA00022777"/>
    </source>
</evidence>
<comment type="subunit">
    <text evidence="7">Monomer.</text>
</comment>
<feature type="binding site" evidence="7">
    <location>
        <position position="277"/>
    </location>
    <ligand>
        <name>ATP</name>
        <dbReference type="ChEBI" id="CHEBI:30616"/>
    </ligand>
</feature>
<dbReference type="SMART" id="SM00530">
    <property type="entry name" value="HTH_XRE"/>
    <property type="match status" value="1"/>
</dbReference>
<dbReference type="Pfam" id="PF01202">
    <property type="entry name" value="SKI"/>
    <property type="match status" value="1"/>
</dbReference>
<keyword evidence="7" id="KW-0460">Magnesium</keyword>
<feature type="binding site" evidence="7">
    <location>
        <position position="242"/>
    </location>
    <ligand>
        <name>ATP</name>
        <dbReference type="ChEBI" id="CHEBI:30616"/>
    </ligand>
</feature>
<evidence type="ECO:0000313" key="10">
    <source>
        <dbReference type="Proteomes" id="UP000683291"/>
    </source>
</evidence>
<name>A0A975PM33_9RHOB</name>
<dbReference type="GO" id="GO:0000287">
    <property type="term" value="F:magnesium ion binding"/>
    <property type="evidence" value="ECO:0007669"/>
    <property type="project" value="UniProtKB-UniRule"/>
</dbReference>
<evidence type="ECO:0000256" key="3">
    <source>
        <dbReference type="ARBA" id="ARBA00022741"/>
    </source>
</evidence>
<dbReference type="SUPFAM" id="SSF52540">
    <property type="entry name" value="P-loop containing nucleoside triphosphate hydrolases"/>
    <property type="match status" value="1"/>
</dbReference>
<dbReference type="Proteomes" id="UP000683291">
    <property type="component" value="Chromosome 1"/>
</dbReference>
<keyword evidence="2 7" id="KW-0808">Transferase</keyword>
<evidence type="ECO:0000256" key="1">
    <source>
        <dbReference type="ARBA" id="ARBA00022605"/>
    </source>
</evidence>
<dbReference type="SUPFAM" id="SSF47413">
    <property type="entry name" value="lambda repressor-like DNA-binding domains"/>
    <property type="match status" value="1"/>
</dbReference>
<keyword evidence="7" id="KW-0479">Metal-binding</keyword>
<dbReference type="PANTHER" id="PTHR21087:SF16">
    <property type="entry name" value="SHIKIMATE KINASE 1, CHLOROPLASTIC"/>
    <property type="match status" value="1"/>
</dbReference>
<feature type="binding site" evidence="7">
    <location>
        <position position="180"/>
    </location>
    <ligand>
        <name>substrate</name>
    </ligand>
</feature>
<dbReference type="GO" id="GO:0008652">
    <property type="term" value="P:amino acid biosynthetic process"/>
    <property type="evidence" value="ECO:0007669"/>
    <property type="project" value="UniProtKB-KW"/>
</dbReference>
<dbReference type="CDD" id="cd00093">
    <property type="entry name" value="HTH_XRE"/>
    <property type="match status" value="1"/>
</dbReference>
<evidence type="ECO:0000256" key="6">
    <source>
        <dbReference type="ARBA" id="ARBA00023141"/>
    </source>
</evidence>
<dbReference type="GO" id="GO:0003677">
    <property type="term" value="F:DNA binding"/>
    <property type="evidence" value="ECO:0007669"/>
    <property type="project" value="InterPro"/>
</dbReference>
<keyword evidence="7" id="KW-0963">Cytoplasm</keyword>
<dbReference type="Gene3D" id="3.40.50.300">
    <property type="entry name" value="P-loop containing nucleotide triphosphate hydrolases"/>
    <property type="match status" value="1"/>
</dbReference>
<dbReference type="GO" id="GO:0004765">
    <property type="term" value="F:shikimate kinase activity"/>
    <property type="evidence" value="ECO:0007669"/>
    <property type="project" value="UniProtKB-UniRule"/>
</dbReference>
<feature type="domain" description="HTH cro/C1-type" evidence="8">
    <location>
        <begin position="27"/>
        <end position="81"/>
    </location>
</feature>
<dbReference type="PANTHER" id="PTHR21087">
    <property type="entry name" value="SHIKIMATE KINASE"/>
    <property type="match status" value="1"/>
</dbReference>
<comment type="cofactor">
    <cofactor evidence="7">
        <name>Mg(2+)</name>
        <dbReference type="ChEBI" id="CHEBI:18420"/>
    </cofactor>
    <text evidence="7">Binds 1 Mg(2+) ion per subunit.</text>
</comment>
<dbReference type="Gene3D" id="1.10.260.40">
    <property type="entry name" value="lambda repressor-like DNA-binding domains"/>
    <property type="match status" value="1"/>
</dbReference>
<evidence type="ECO:0000256" key="5">
    <source>
        <dbReference type="ARBA" id="ARBA00022840"/>
    </source>
</evidence>
<dbReference type="AlphaFoldDB" id="A0A975PM33"/>
<protein>
    <recommendedName>
        <fullName evidence="7">Shikimate kinase</fullName>
        <shortName evidence="7">SK</shortName>
        <ecNumber evidence="7">2.7.1.71</ecNumber>
    </recommendedName>
</protein>
<sequence>MGMDNSDAKSQTDLTKQALIERLARRVRDVRRQKGLPRRVLSERSGVSPRYLAQLEAGEGNISIALLERVARALDVEIETLIAKHVPAEPQAQRIARLYQRAGADVQAQVQKLLGANAPAGVKAGRICLLGLRGSGKTTLGRMAAEALDIPFVELNRLIEEETGIPLAEVLSLYGQEGYRRLETEALDRVARRTAPMVIAVSGGFVEEEAPFARLLERFHTVWLRTTPSEHVERVRNQSDLRPLRDEPDATARIKMLMQTRAPLYARAEAELDTSNQTPEATLKKLIGLIRARDFMGGGLD</sequence>
<keyword evidence="4 7" id="KW-0418">Kinase</keyword>
<feature type="binding site" evidence="7">
    <location>
        <begin position="134"/>
        <end position="139"/>
    </location>
    <ligand>
        <name>ATP</name>
        <dbReference type="ChEBI" id="CHEBI:30616"/>
    </ligand>
</feature>
<dbReference type="GO" id="GO:0009423">
    <property type="term" value="P:chorismate biosynthetic process"/>
    <property type="evidence" value="ECO:0007669"/>
    <property type="project" value="UniProtKB-UniRule"/>
</dbReference>
<evidence type="ECO:0000259" key="8">
    <source>
        <dbReference type="PROSITE" id="PS50943"/>
    </source>
</evidence>
<dbReference type="Pfam" id="PF01381">
    <property type="entry name" value="HTH_3"/>
    <property type="match status" value="1"/>
</dbReference>
<comment type="function">
    <text evidence="7">Catalyzes the specific phosphorylation of the 3-hydroxyl group of shikimic acid using ATP as a cosubstrate.</text>
</comment>
<feature type="binding site" evidence="7">
    <location>
        <position position="203"/>
    </location>
    <ligand>
        <name>substrate</name>
    </ligand>
</feature>
<dbReference type="InterPro" id="IPR031322">
    <property type="entry name" value="Shikimate/glucono_kinase"/>
</dbReference>
<dbReference type="InterPro" id="IPR027417">
    <property type="entry name" value="P-loop_NTPase"/>
</dbReference>
<comment type="catalytic activity">
    <reaction evidence="7">
        <text>shikimate + ATP = 3-phosphoshikimate + ADP + H(+)</text>
        <dbReference type="Rhea" id="RHEA:13121"/>
        <dbReference type="ChEBI" id="CHEBI:15378"/>
        <dbReference type="ChEBI" id="CHEBI:30616"/>
        <dbReference type="ChEBI" id="CHEBI:36208"/>
        <dbReference type="ChEBI" id="CHEBI:145989"/>
        <dbReference type="ChEBI" id="CHEBI:456216"/>
        <dbReference type="EC" id="2.7.1.71"/>
    </reaction>
</comment>
<keyword evidence="6 7" id="KW-0057">Aromatic amino acid biosynthesis</keyword>
<keyword evidence="1 7" id="KW-0028">Amino-acid biosynthesis</keyword>
<keyword evidence="10" id="KW-1185">Reference proteome</keyword>
<organism evidence="9 10">
    <name type="scientific">Sulfitobacter albidus</name>
    <dbReference type="NCBI Taxonomy" id="2829501"/>
    <lineage>
        <taxon>Bacteria</taxon>
        <taxon>Pseudomonadati</taxon>
        <taxon>Pseudomonadota</taxon>
        <taxon>Alphaproteobacteria</taxon>
        <taxon>Rhodobacterales</taxon>
        <taxon>Roseobacteraceae</taxon>
        <taxon>Sulfitobacter</taxon>
    </lineage>
</organism>
<comment type="caution">
    <text evidence="7">Lacks conserved residue(s) required for the propagation of feature annotation.</text>
</comment>
<dbReference type="GO" id="GO:0005829">
    <property type="term" value="C:cytosol"/>
    <property type="evidence" value="ECO:0007669"/>
    <property type="project" value="TreeGrafter"/>
</dbReference>
<dbReference type="CDD" id="cd00464">
    <property type="entry name" value="SK"/>
    <property type="match status" value="1"/>
</dbReference>
<comment type="subcellular location">
    <subcellularLocation>
        <location evidence="7">Cytoplasm</location>
    </subcellularLocation>
</comment>
<dbReference type="HAMAP" id="MF_00109">
    <property type="entry name" value="Shikimate_kinase"/>
    <property type="match status" value="1"/>
</dbReference>
<reference evidence="9" key="1">
    <citation type="submission" date="2021-04" db="EMBL/GenBank/DDBJ databases">
        <title>Complete genome sequence for Sulfitobacter sp. strain JK7-1.</title>
        <authorList>
            <person name="Park S.-J."/>
        </authorList>
    </citation>
    <scope>NUCLEOTIDE SEQUENCE</scope>
    <source>
        <strain evidence="9">JK7-1</strain>
    </source>
</reference>
<keyword evidence="3 7" id="KW-0547">Nucleotide-binding</keyword>
<dbReference type="GO" id="GO:0009073">
    <property type="term" value="P:aromatic amino acid family biosynthetic process"/>
    <property type="evidence" value="ECO:0007669"/>
    <property type="project" value="UniProtKB-KW"/>
</dbReference>
<dbReference type="KEGG" id="sual:KDD17_12790"/>
<dbReference type="EC" id="2.7.1.71" evidence="7"/>
<comment type="similarity">
    <text evidence="7">Belongs to the shikimate kinase family.</text>
</comment>
<dbReference type="InterPro" id="IPR001387">
    <property type="entry name" value="Cro/C1-type_HTH"/>
</dbReference>
<evidence type="ECO:0000256" key="7">
    <source>
        <dbReference type="HAMAP-Rule" id="MF_00109"/>
    </source>
</evidence>
<dbReference type="PRINTS" id="PR01100">
    <property type="entry name" value="SHIKIMTKNASE"/>
</dbReference>
<dbReference type="EMBL" id="CP073581">
    <property type="protein sequence ID" value="QUJ75815.1"/>
    <property type="molecule type" value="Genomic_DNA"/>
</dbReference>
<gene>
    <name evidence="7" type="primary">aroK</name>
    <name evidence="9" type="ORF">KDD17_12790</name>
</gene>
<evidence type="ECO:0000313" key="9">
    <source>
        <dbReference type="EMBL" id="QUJ75815.1"/>
    </source>
</evidence>
<proteinExistence type="inferred from homology"/>
<keyword evidence="5 7" id="KW-0067">ATP-binding</keyword>
<comment type="pathway">
    <text evidence="7">Metabolic intermediate biosynthesis; chorismate biosynthesis; chorismate from D-erythrose 4-phosphate and phosphoenolpyruvate: step 5/7.</text>
</comment>
<dbReference type="GO" id="GO:0005524">
    <property type="term" value="F:ATP binding"/>
    <property type="evidence" value="ECO:0007669"/>
    <property type="project" value="UniProtKB-UniRule"/>
</dbReference>
<accession>A0A975PM33</accession>
<dbReference type="PROSITE" id="PS50943">
    <property type="entry name" value="HTH_CROC1"/>
    <property type="match status" value="1"/>
</dbReference>
<dbReference type="InterPro" id="IPR000623">
    <property type="entry name" value="Shikimate_kinase/TSH1"/>
</dbReference>
<dbReference type="NCBIfam" id="NF006015">
    <property type="entry name" value="PRK08154.1"/>
    <property type="match status" value="1"/>
</dbReference>
<feature type="binding site" evidence="7">
    <location>
        <position position="261"/>
    </location>
    <ligand>
        <name>substrate</name>
    </ligand>
</feature>